<evidence type="ECO:0000256" key="1">
    <source>
        <dbReference type="ARBA" id="ARBA00022741"/>
    </source>
</evidence>
<dbReference type="Gene3D" id="1.10.510.10">
    <property type="entry name" value="Transferase(Phosphotransferase) domain 1"/>
    <property type="match status" value="1"/>
</dbReference>
<dbReference type="PANTHER" id="PTHR44329:SF298">
    <property type="entry name" value="MIXED LINEAGE KINASE DOMAIN-LIKE PROTEIN"/>
    <property type="match status" value="1"/>
</dbReference>
<dbReference type="InterPro" id="IPR051681">
    <property type="entry name" value="Ser/Thr_Kinases-Pseudokinases"/>
</dbReference>
<proteinExistence type="predicted"/>
<dbReference type="GO" id="GO:0005524">
    <property type="term" value="F:ATP binding"/>
    <property type="evidence" value="ECO:0007669"/>
    <property type="project" value="UniProtKB-KW"/>
</dbReference>
<organism evidence="4 5">
    <name type="scientific">Phytophthora fragariaefolia</name>
    <dbReference type="NCBI Taxonomy" id="1490495"/>
    <lineage>
        <taxon>Eukaryota</taxon>
        <taxon>Sar</taxon>
        <taxon>Stramenopiles</taxon>
        <taxon>Oomycota</taxon>
        <taxon>Peronosporomycetes</taxon>
        <taxon>Peronosporales</taxon>
        <taxon>Peronosporaceae</taxon>
        <taxon>Phytophthora</taxon>
    </lineage>
</organism>
<dbReference type="OrthoDB" id="104692at2759"/>
<dbReference type="InterPro" id="IPR000719">
    <property type="entry name" value="Prot_kinase_dom"/>
</dbReference>
<evidence type="ECO:0000256" key="2">
    <source>
        <dbReference type="ARBA" id="ARBA00022840"/>
    </source>
</evidence>
<dbReference type="SUPFAM" id="SSF56112">
    <property type="entry name" value="Protein kinase-like (PK-like)"/>
    <property type="match status" value="1"/>
</dbReference>
<gene>
    <name evidence="4" type="ORF">Pfra01_002758200</name>
</gene>
<dbReference type="PROSITE" id="PS00108">
    <property type="entry name" value="PROTEIN_KINASE_ST"/>
    <property type="match status" value="1"/>
</dbReference>
<feature type="domain" description="Protein kinase" evidence="3">
    <location>
        <begin position="1"/>
        <end position="195"/>
    </location>
</feature>
<keyword evidence="1" id="KW-0547">Nucleotide-binding</keyword>
<dbReference type="AlphaFoldDB" id="A0A9W7D8X8"/>
<dbReference type="SMART" id="SM00220">
    <property type="entry name" value="S_TKc"/>
    <property type="match status" value="1"/>
</dbReference>
<evidence type="ECO:0000259" key="3">
    <source>
        <dbReference type="PROSITE" id="PS50011"/>
    </source>
</evidence>
<dbReference type="PROSITE" id="PS50011">
    <property type="entry name" value="PROTEIN_KINASE_DOM"/>
    <property type="match status" value="1"/>
</dbReference>
<evidence type="ECO:0000313" key="4">
    <source>
        <dbReference type="EMBL" id="GMF63163.1"/>
    </source>
</evidence>
<evidence type="ECO:0000313" key="5">
    <source>
        <dbReference type="Proteomes" id="UP001165121"/>
    </source>
</evidence>
<accession>A0A9W7D8X8</accession>
<protein>
    <submittedName>
        <fullName evidence="4">Unnamed protein product</fullName>
    </submittedName>
</protein>
<dbReference type="InterPro" id="IPR008271">
    <property type="entry name" value="Ser/Thr_kinase_AS"/>
</dbReference>
<dbReference type="GO" id="GO:0004674">
    <property type="term" value="F:protein serine/threonine kinase activity"/>
    <property type="evidence" value="ECO:0007669"/>
    <property type="project" value="TreeGrafter"/>
</dbReference>
<dbReference type="PANTHER" id="PTHR44329">
    <property type="entry name" value="SERINE/THREONINE-PROTEIN KINASE TNNI3K-RELATED"/>
    <property type="match status" value="1"/>
</dbReference>
<dbReference type="Pfam" id="PF00069">
    <property type="entry name" value="Pkinase"/>
    <property type="match status" value="1"/>
</dbReference>
<dbReference type="EMBL" id="BSXT01006840">
    <property type="protein sequence ID" value="GMF63163.1"/>
    <property type="molecule type" value="Genomic_DNA"/>
</dbReference>
<dbReference type="Proteomes" id="UP001165121">
    <property type="component" value="Unassembled WGS sequence"/>
</dbReference>
<keyword evidence="2" id="KW-0067">ATP-binding</keyword>
<name>A0A9W7D8X8_9STRA</name>
<comment type="caution">
    <text evidence="4">The sequence shown here is derived from an EMBL/GenBank/DDBJ whole genome shotgun (WGS) entry which is preliminary data.</text>
</comment>
<dbReference type="InterPro" id="IPR011009">
    <property type="entry name" value="Kinase-like_dom_sf"/>
</dbReference>
<sequence length="195" mass="21318">MTDGRIKLNILLGIAYGMAQLHECNVTHGDLKPQNVLITDEYHAKIADFGLATFRAKTVSTTSSHMISSSDGDGGEDVDVEGIAGGTAAYMAPELLSSSVIANKKTDVYSFGILMNEVLHEEEPYQQNLRQFVGKGPFAAVLFAKEGNRPQIRDKKVTPELKQIIQKCWCQQDDDRPTFAEVATSLSKCSIPHAC</sequence>
<keyword evidence="5" id="KW-1185">Reference proteome</keyword>
<reference evidence="4" key="1">
    <citation type="submission" date="2023-04" db="EMBL/GenBank/DDBJ databases">
        <title>Phytophthora fragariaefolia NBRC 109709.</title>
        <authorList>
            <person name="Ichikawa N."/>
            <person name="Sato H."/>
            <person name="Tonouchi N."/>
        </authorList>
    </citation>
    <scope>NUCLEOTIDE SEQUENCE</scope>
    <source>
        <strain evidence="4">NBRC 109709</strain>
    </source>
</reference>